<evidence type="ECO:0000313" key="1">
    <source>
        <dbReference type="EMBL" id="KAH7676555.1"/>
    </source>
</evidence>
<evidence type="ECO:0000313" key="2">
    <source>
        <dbReference type="Proteomes" id="UP000827976"/>
    </source>
</evidence>
<gene>
    <name evidence="1" type="ORF">IHE45_07G024700</name>
</gene>
<protein>
    <submittedName>
        <fullName evidence="1">Uncharacterized protein</fullName>
    </submittedName>
</protein>
<comment type="caution">
    <text evidence="1">The sequence shown here is derived from an EMBL/GenBank/DDBJ whole genome shotgun (WGS) entry which is preliminary data.</text>
</comment>
<keyword evidence="2" id="KW-1185">Reference proteome</keyword>
<organism evidence="1 2">
    <name type="scientific">Dioscorea alata</name>
    <name type="common">Purple yam</name>
    <dbReference type="NCBI Taxonomy" id="55571"/>
    <lineage>
        <taxon>Eukaryota</taxon>
        <taxon>Viridiplantae</taxon>
        <taxon>Streptophyta</taxon>
        <taxon>Embryophyta</taxon>
        <taxon>Tracheophyta</taxon>
        <taxon>Spermatophyta</taxon>
        <taxon>Magnoliopsida</taxon>
        <taxon>Liliopsida</taxon>
        <taxon>Dioscoreales</taxon>
        <taxon>Dioscoreaceae</taxon>
        <taxon>Dioscorea</taxon>
    </lineage>
</organism>
<reference evidence="2" key="1">
    <citation type="journal article" date="2022" name="Nat. Commun.">
        <title>Chromosome evolution and the genetic basis of agronomically important traits in greater yam.</title>
        <authorList>
            <person name="Bredeson J.V."/>
            <person name="Lyons J.B."/>
            <person name="Oniyinde I.O."/>
            <person name="Okereke N.R."/>
            <person name="Kolade O."/>
            <person name="Nnabue I."/>
            <person name="Nwadili C.O."/>
            <person name="Hribova E."/>
            <person name="Parker M."/>
            <person name="Nwogha J."/>
            <person name="Shu S."/>
            <person name="Carlson J."/>
            <person name="Kariba R."/>
            <person name="Muthemba S."/>
            <person name="Knop K."/>
            <person name="Barton G.J."/>
            <person name="Sherwood A.V."/>
            <person name="Lopez-Montes A."/>
            <person name="Asiedu R."/>
            <person name="Jamnadass R."/>
            <person name="Muchugi A."/>
            <person name="Goodstein D."/>
            <person name="Egesi C.N."/>
            <person name="Featherston J."/>
            <person name="Asfaw A."/>
            <person name="Simpson G.G."/>
            <person name="Dolezel J."/>
            <person name="Hendre P.S."/>
            <person name="Van Deynze A."/>
            <person name="Kumar P.L."/>
            <person name="Obidiegwu J.E."/>
            <person name="Bhattacharjee R."/>
            <person name="Rokhsar D.S."/>
        </authorList>
    </citation>
    <scope>NUCLEOTIDE SEQUENCE [LARGE SCALE GENOMIC DNA]</scope>
    <source>
        <strain evidence="2">cv. TDa95/00328</strain>
    </source>
</reference>
<accession>A0ACB7VQC2</accession>
<dbReference type="EMBL" id="CM037017">
    <property type="protein sequence ID" value="KAH7676555.1"/>
    <property type="molecule type" value="Genomic_DNA"/>
</dbReference>
<sequence>MDVFFENGNRYNMLHSVVLELFEYICKNVQENYKTLIVYIFDSFWERLMRFQHLGSIRAFRTKYEQSLENFGIKNTANAAGTKRRIDEQALEKEEAYFKENRPLSGGLVDYEDDDEEEEEDNLKPPRMSEASTGDNENCKPVKSKRKSVSKVEIKDELELSKKQRLDQWSGDDYQANVTTTSSPSS</sequence>
<proteinExistence type="predicted"/>
<name>A0ACB7VQC2_DIOAL</name>
<dbReference type="Proteomes" id="UP000827976">
    <property type="component" value="Chromosome 7"/>
</dbReference>